<dbReference type="SUPFAM" id="SSF52540">
    <property type="entry name" value="P-loop containing nucleoside triphosphate hydrolases"/>
    <property type="match status" value="1"/>
</dbReference>
<dbReference type="PROSITE" id="PS50067">
    <property type="entry name" value="KINESIN_MOTOR_2"/>
    <property type="match status" value="1"/>
</dbReference>
<dbReference type="GO" id="GO:0003777">
    <property type="term" value="F:microtubule motor activity"/>
    <property type="evidence" value="ECO:0007669"/>
    <property type="project" value="InterPro"/>
</dbReference>
<keyword evidence="3" id="KW-0505">Motor protein</keyword>
<dbReference type="Proteomes" id="UP000037460">
    <property type="component" value="Unassembled WGS sequence"/>
</dbReference>
<name>A0A0M0J9F1_9EUKA</name>
<dbReference type="GO" id="GO:0007018">
    <property type="term" value="P:microtubule-based movement"/>
    <property type="evidence" value="ECO:0007669"/>
    <property type="project" value="InterPro"/>
</dbReference>
<accession>A0A0M0J9F1</accession>
<dbReference type="SMART" id="SM00129">
    <property type="entry name" value="KISc"/>
    <property type="match status" value="1"/>
</dbReference>
<gene>
    <name evidence="6" type="ORF">Ctob_003170</name>
</gene>
<keyword evidence="1 3" id="KW-0547">Nucleotide-binding</keyword>
<dbReference type="InterPro" id="IPR012317">
    <property type="entry name" value="Poly(ADP-ribose)pol_cat_dom"/>
</dbReference>
<dbReference type="Pfam" id="PF00644">
    <property type="entry name" value="PARP"/>
    <property type="match status" value="1"/>
</dbReference>
<dbReference type="AlphaFoldDB" id="A0A0M0J9F1"/>
<dbReference type="InterPro" id="IPR036961">
    <property type="entry name" value="Kinesin_motor_dom_sf"/>
</dbReference>
<dbReference type="InterPro" id="IPR019821">
    <property type="entry name" value="Kinesin_motor_CS"/>
</dbReference>
<organism evidence="6 7">
    <name type="scientific">Chrysochromulina tobinii</name>
    <dbReference type="NCBI Taxonomy" id="1460289"/>
    <lineage>
        <taxon>Eukaryota</taxon>
        <taxon>Haptista</taxon>
        <taxon>Haptophyta</taxon>
        <taxon>Prymnesiophyceae</taxon>
        <taxon>Prymnesiales</taxon>
        <taxon>Chrysochromulinaceae</taxon>
        <taxon>Chrysochromulina</taxon>
    </lineage>
</organism>
<dbReference type="PRINTS" id="PR00380">
    <property type="entry name" value="KINESINHEAVY"/>
</dbReference>
<dbReference type="SUPFAM" id="SSF56399">
    <property type="entry name" value="ADP-ribosylation"/>
    <property type="match status" value="1"/>
</dbReference>
<dbReference type="GO" id="GO:0003950">
    <property type="term" value="F:NAD+ poly-ADP-ribosyltransferase activity"/>
    <property type="evidence" value="ECO:0007669"/>
    <property type="project" value="InterPro"/>
</dbReference>
<evidence type="ECO:0000256" key="1">
    <source>
        <dbReference type="ARBA" id="ARBA00022741"/>
    </source>
</evidence>
<comment type="caution">
    <text evidence="6">The sequence shown here is derived from an EMBL/GenBank/DDBJ whole genome shotgun (WGS) entry which is preliminary data.</text>
</comment>
<dbReference type="PANTHER" id="PTHR47117">
    <property type="entry name" value="STAR-RELATED LIPID TRANSFER PROTEIN 9"/>
    <property type="match status" value="1"/>
</dbReference>
<keyword evidence="2 3" id="KW-0067">ATP-binding</keyword>
<dbReference type="InterPro" id="IPR001752">
    <property type="entry name" value="Kinesin_motor_dom"/>
</dbReference>
<dbReference type="PROSITE" id="PS00411">
    <property type="entry name" value="KINESIN_MOTOR_1"/>
    <property type="match status" value="1"/>
</dbReference>
<dbReference type="EMBL" id="JWZX01003210">
    <property type="protein sequence ID" value="KOO23234.1"/>
    <property type="molecule type" value="Genomic_DNA"/>
</dbReference>
<keyword evidence="7" id="KW-1185">Reference proteome</keyword>
<evidence type="ECO:0000256" key="3">
    <source>
        <dbReference type="PROSITE-ProRule" id="PRU00283"/>
    </source>
</evidence>
<evidence type="ECO:0000256" key="4">
    <source>
        <dbReference type="SAM" id="Coils"/>
    </source>
</evidence>
<sequence length="1086" mass="119236">MTSAGQEEAAKVVVAVRCRPWTREKTADEQKLIVKMQNEDEGVPNGKVVVWHPQTGEEQEFLFDHAFWSFDPADAHHRSQKEVYEALGRRLLDDGLQGYNAVLFAYGHTGSGKTFSMAGTADEPGITPQFIEELFVRRTALVGASTADERVTIKLHVSYLEIYMEKLRDLLVADGGTDANAKPLKVREHKKLGPYVEGLKAVAVDGPEQMAQLMEEGDGRRRVAETAMNATSSRSHAMFIVSLLQARLQRNSEGQEVVTEVRSKIYLVDLAGSERAKRTEAQGQQLKEGGAINKSLLTLSMVIRKLAEGAEAGHVPHRDSMLTWLLKDCLGGNSRAAMLAAITPGAADYEETLSTLRYAASAKKIVNRAVINRDPISKLIAELKAEMEARSSAEKAEIEELRAQLEELERLKDAEEAHEQELLRLRTRLERANQTVMAETALRIKAENELVKHGLKLLRCSRSHSDPLGIAREALAIAHSRPLPAPPPTATPPPLLRMFSKRSGRVAPAPIDQAKVAVAMFEAAANASVRGASPEAFNAAVAASRAATMHGMPMAVAMEAAAAACNAVMAGASEIDAATAGAVAADAAMVAMDAKNELELEQAKEAAKYELEQAKEAAASVEQRLRQAQASAASDGDAAAVREALITQLQEQSNAANKRIKDSENNLRAAEVAVRAAAQAQARSLESAAVQVSDAVGQLHRFTSEIVQIQSEIVTINVQSRLLQSELDSYVAGGMCIGKRLKVQGSERAVYENELSKLIAARPTHEARLQDKRQQVDKFKDSMRQRFGQRFGLPSYWEQAMALSSDRGYAVHEVNAGNDGKTYELLQRFLCTTKPHELGLGRDVKWAGKYTKLELQRAWRIEHPRLYERFRTGRSKVGNDVERVERCNTYKAPSTNIELADLAKKMPGSVDAQSHEHYLLHGTKPEVLPDLLNDGLNERFSGGLFGNGTYLAEDAAKIDQYVFPDPEPELNKDFSALHKLLYPAGGAHPGTTSDPVFYCLVCRVALGLPVRTQDAKQNMDNTSRSVWAVEDRELANIDTGGAVDPPVRHHSLLAELGPKIMRFREIIVTHGEYVYPEYLIAYKRKP</sequence>
<comment type="similarity">
    <text evidence="3">Belongs to the TRAFAC class myosin-kinesin ATPase superfamily. Kinesin family.</text>
</comment>
<evidence type="ECO:0000256" key="2">
    <source>
        <dbReference type="ARBA" id="ARBA00022840"/>
    </source>
</evidence>
<dbReference type="Gene3D" id="3.40.850.10">
    <property type="entry name" value="Kinesin motor domain"/>
    <property type="match status" value="1"/>
</dbReference>
<evidence type="ECO:0000259" key="5">
    <source>
        <dbReference type="PROSITE" id="PS50067"/>
    </source>
</evidence>
<dbReference type="Pfam" id="PF00225">
    <property type="entry name" value="Kinesin"/>
    <property type="match status" value="1"/>
</dbReference>
<dbReference type="Gene3D" id="3.90.228.10">
    <property type="match status" value="1"/>
</dbReference>
<dbReference type="InterPro" id="IPR027417">
    <property type="entry name" value="P-loop_NTPase"/>
</dbReference>
<reference evidence="7" key="1">
    <citation type="journal article" date="2015" name="PLoS Genet.">
        <title>Genome Sequence and Transcriptome Analyses of Chrysochromulina tobin: Metabolic Tools for Enhanced Algal Fitness in the Prominent Order Prymnesiales (Haptophyceae).</title>
        <authorList>
            <person name="Hovde B.T."/>
            <person name="Deodato C.R."/>
            <person name="Hunsperger H.M."/>
            <person name="Ryken S.A."/>
            <person name="Yost W."/>
            <person name="Jha R.K."/>
            <person name="Patterson J."/>
            <person name="Monnat R.J. Jr."/>
            <person name="Barlow S.B."/>
            <person name="Starkenburg S.R."/>
            <person name="Cattolico R.A."/>
        </authorList>
    </citation>
    <scope>NUCLEOTIDE SEQUENCE</scope>
    <source>
        <strain evidence="7">CCMP291</strain>
    </source>
</reference>
<evidence type="ECO:0000313" key="7">
    <source>
        <dbReference type="Proteomes" id="UP000037460"/>
    </source>
</evidence>
<dbReference type="GO" id="GO:0005524">
    <property type="term" value="F:ATP binding"/>
    <property type="evidence" value="ECO:0007669"/>
    <property type="project" value="UniProtKB-UniRule"/>
</dbReference>
<protein>
    <submittedName>
        <fullName evidence="6">Cre-klp-4 protein</fullName>
    </submittedName>
</protein>
<dbReference type="GO" id="GO:0008017">
    <property type="term" value="F:microtubule binding"/>
    <property type="evidence" value="ECO:0007669"/>
    <property type="project" value="InterPro"/>
</dbReference>
<feature type="binding site" evidence="3">
    <location>
        <begin position="107"/>
        <end position="114"/>
    </location>
    <ligand>
        <name>ATP</name>
        <dbReference type="ChEBI" id="CHEBI:30616"/>
    </ligand>
</feature>
<keyword evidence="4" id="KW-0175">Coiled coil</keyword>
<feature type="coiled-coil region" evidence="4">
    <location>
        <begin position="384"/>
        <end position="435"/>
    </location>
</feature>
<proteinExistence type="inferred from homology"/>
<feature type="coiled-coil region" evidence="4">
    <location>
        <begin position="597"/>
        <end position="680"/>
    </location>
</feature>
<evidence type="ECO:0000313" key="6">
    <source>
        <dbReference type="EMBL" id="KOO23234.1"/>
    </source>
</evidence>
<feature type="domain" description="Kinesin motor" evidence="5">
    <location>
        <begin position="11"/>
        <end position="365"/>
    </location>
</feature>